<organism evidence="1 2">
    <name type="scientific">Methanoculleus palmolei</name>
    <dbReference type="NCBI Taxonomy" id="72612"/>
    <lineage>
        <taxon>Archaea</taxon>
        <taxon>Methanobacteriati</taxon>
        <taxon>Methanobacteriota</taxon>
        <taxon>Stenosarchaea group</taxon>
        <taxon>Methanomicrobia</taxon>
        <taxon>Methanomicrobiales</taxon>
        <taxon>Methanomicrobiaceae</taxon>
        <taxon>Methanoculleus</taxon>
    </lineage>
</organism>
<sequence>MLFVGFAIQLPPVRERDRNRPIDGGPSSDTAARWWCLRRCIAVIHRRRSCFVLKKLKKGNMTYDDVISRMVDDESWDVEKLDADLGRIEKRSKFYSFEEVFKDV</sequence>
<keyword evidence="2" id="KW-1185">Reference proteome</keyword>
<name>A0ABD8A887_9EURY</name>
<gene>
    <name evidence="1" type="ORF">R6Y95_07830</name>
</gene>
<proteinExistence type="predicted"/>
<protein>
    <submittedName>
        <fullName evidence="1">Uncharacterized protein</fullName>
    </submittedName>
</protein>
<dbReference type="EMBL" id="CP137641">
    <property type="protein sequence ID" value="WOX55370.1"/>
    <property type="molecule type" value="Genomic_DNA"/>
</dbReference>
<dbReference type="Proteomes" id="UP001626603">
    <property type="component" value="Chromosome"/>
</dbReference>
<reference evidence="1 2" key="1">
    <citation type="submission" date="2023-10" db="EMBL/GenBank/DDBJ databases">
        <title>The complete genome sequence of Methanoculleus palmolei DSM 4273.</title>
        <authorList>
            <person name="Lai S.-J."/>
            <person name="You Y.-T."/>
            <person name="Chen S.-C."/>
        </authorList>
    </citation>
    <scope>NUCLEOTIDE SEQUENCE [LARGE SCALE GENOMIC DNA]</scope>
    <source>
        <strain evidence="1 2">DSM 4273</strain>
    </source>
</reference>
<evidence type="ECO:0000313" key="1">
    <source>
        <dbReference type="EMBL" id="WOX55370.1"/>
    </source>
</evidence>
<evidence type="ECO:0000313" key="2">
    <source>
        <dbReference type="Proteomes" id="UP001626603"/>
    </source>
</evidence>
<accession>A0ABD8A887</accession>
<dbReference type="AlphaFoldDB" id="A0ABD8A887"/>